<organism evidence="1 2">
    <name type="scientific">Holotrichia oblita</name>
    <name type="common">Chafer beetle</name>
    <dbReference type="NCBI Taxonomy" id="644536"/>
    <lineage>
        <taxon>Eukaryota</taxon>
        <taxon>Metazoa</taxon>
        <taxon>Ecdysozoa</taxon>
        <taxon>Arthropoda</taxon>
        <taxon>Hexapoda</taxon>
        <taxon>Insecta</taxon>
        <taxon>Pterygota</taxon>
        <taxon>Neoptera</taxon>
        <taxon>Endopterygota</taxon>
        <taxon>Coleoptera</taxon>
        <taxon>Polyphaga</taxon>
        <taxon>Scarabaeiformia</taxon>
        <taxon>Scarabaeidae</taxon>
        <taxon>Melolonthinae</taxon>
        <taxon>Holotrichia</taxon>
    </lineage>
</organism>
<evidence type="ECO:0000313" key="2">
    <source>
        <dbReference type="Proteomes" id="UP001056778"/>
    </source>
</evidence>
<dbReference type="Proteomes" id="UP001056778">
    <property type="component" value="Chromosome 4"/>
</dbReference>
<keyword evidence="2" id="KW-1185">Reference proteome</keyword>
<name>A0ACB9T7Y2_HOLOL</name>
<gene>
    <name evidence="1" type="ORF">MML48_4g00010213</name>
</gene>
<dbReference type="EMBL" id="CM043018">
    <property type="protein sequence ID" value="KAI4462902.1"/>
    <property type="molecule type" value="Genomic_DNA"/>
</dbReference>
<comment type="caution">
    <text evidence="1">The sequence shown here is derived from an EMBL/GenBank/DDBJ whole genome shotgun (WGS) entry which is preliminary data.</text>
</comment>
<reference evidence="1" key="1">
    <citation type="submission" date="2022-04" db="EMBL/GenBank/DDBJ databases">
        <title>Chromosome-scale genome assembly of Holotrichia oblita Faldermann.</title>
        <authorList>
            <person name="Rongchong L."/>
        </authorList>
    </citation>
    <scope>NUCLEOTIDE SEQUENCE</scope>
    <source>
        <strain evidence="1">81SQS9</strain>
    </source>
</reference>
<proteinExistence type="predicted"/>
<accession>A0ACB9T7Y2</accession>
<evidence type="ECO:0000313" key="1">
    <source>
        <dbReference type="EMBL" id="KAI4462902.1"/>
    </source>
</evidence>
<sequence length="230" mass="26432">MLHLKNQADWLIYNIVPEHVAEQLKKNAAYSENFKNVGIIFASIVNFNEMYDESYLGGKEFLRVLNELIGDFDELLRYPQFYCIEKIKTIGSTFMAASGLNSKMREEQDDPNEHLYALMEFALAMQDVIDNFNRDLLEFNLILRVGYNFGDVTAAVIGNTKLYYDIWGDAVNIASRMDSTGVNGRIQVGEHCLSILEKRYAFQKRGSVYVKGKDNMDVYLLLRKNDECSV</sequence>
<protein>
    <submittedName>
        <fullName evidence="1">Adenylate cyclase type 1</fullName>
    </submittedName>
</protein>